<feature type="chain" id="PRO_5046709790" evidence="2">
    <location>
        <begin position="23"/>
        <end position="174"/>
    </location>
</feature>
<feature type="compositionally biased region" description="Polar residues" evidence="1">
    <location>
        <begin position="47"/>
        <end position="60"/>
    </location>
</feature>
<evidence type="ECO:0000256" key="1">
    <source>
        <dbReference type="SAM" id="MobiDB-lite"/>
    </source>
</evidence>
<organism evidence="3 4">
    <name type="scientific">Vibrio echinoideorum</name>
    <dbReference type="NCBI Taxonomy" id="2100116"/>
    <lineage>
        <taxon>Bacteria</taxon>
        <taxon>Pseudomonadati</taxon>
        <taxon>Pseudomonadota</taxon>
        <taxon>Gammaproteobacteria</taxon>
        <taxon>Vibrionales</taxon>
        <taxon>Vibrionaceae</taxon>
        <taxon>Vibrio</taxon>
    </lineage>
</organism>
<sequence>MLRNLITFIVSLFLLTACSTTSNNQLDDKTLSNEDTVSKSVEEETNLDISTETNSGTDANAKTGDEPLYDAGGNDDSNVLPDSKANLEPNTTLDVNTSSDSNEDSNTHTKTELTSTETPQITAKHAADEHDSEKGIGNYFLQNNEPTKKVIKSLEGVTDTLNILTFGIFATGHG</sequence>
<gene>
    <name evidence="3" type="ORF">V8Z71_02005</name>
</gene>
<name>A0ABU9FLJ2_9VIBR</name>
<feature type="signal peptide" evidence="2">
    <location>
        <begin position="1"/>
        <end position="22"/>
    </location>
</feature>
<dbReference type="Proteomes" id="UP001377160">
    <property type="component" value="Unassembled WGS sequence"/>
</dbReference>
<feature type="region of interest" description="Disordered" evidence="1">
    <location>
        <begin position="23"/>
        <end position="120"/>
    </location>
</feature>
<proteinExistence type="predicted"/>
<keyword evidence="2" id="KW-0732">Signal</keyword>
<feature type="compositionally biased region" description="Basic and acidic residues" evidence="1">
    <location>
        <begin position="26"/>
        <end position="42"/>
    </location>
</feature>
<evidence type="ECO:0000313" key="3">
    <source>
        <dbReference type="EMBL" id="MEL0607066.1"/>
    </source>
</evidence>
<reference evidence="3 4" key="1">
    <citation type="submission" date="2024-02" db="EMBL/GenBank/DDBJ databases">
        <title>Bacteria isolated from the canopy kelp, Nereocystis luetkeana.</title>
        <authorList>
            <person name="Pfister C.A."/>
            <person name="Younker I.T."/>
            <person name="Light S.H."/>
        </authorList>
    </citation>
    <scope>NUCLEOTIDE SEQUENCE [LARGE SCALE GENOMIC DNA]</scope>
    <source>
        <strain evidence="3 4">TI.1.15</strain>
    </source>
</reference>
<evidence type="ECO:0000256" key="2">
    <source>
        <dbReference type="SAM" id="SignalP"/>
    </source>
</evidence>
<comment type="caution">
    <text evidence="3">The sequence shown here is derived from an EMBL/GenBank/DDBJ whole genome shotgun (WGS) entry which is preliminary data.</text>
</comment>
<dbReference type="RefSeq" id="WP_341634136.1">
    <property type="nucleotide sequence ID" value="NZ_JBANDX010000001.1"/>
</dbReference>
<protein>
    <submittedName>
        <fullName evidence="3">Uncharacterized protein</fullName>
    </submittedName>
</protein>
<accession>A0ABU9FLJ2</accession>
<keyword evidence="4" id="KW-1185">Reference proteome</keyword>
<evidence type="ECO:0000313" key="4">
    <source>
        <dbReference type="Proteomes" id="UP001377160"/>
    </source>
</evidence>
<dbReference type="PROSITE" id="PS51257">
    <property type="entry name" value="PROKAR_LIPOPROTEIN"/>
    <property type="match status" value="1"/>
</dbReference>
<dbReference type="EMBL" id="JBANDX010000001">
    <property type="protein sequence ID" value="MEL0607066.1"/>
    <property type="molecule type" value="Genomic_DNA"/>
</dbReference>